<dbReference type="PANTHER" id="PTHR12592:SF0">
    <property type="entry name" value="ATP-DEPENDENT (S)-NAD(P)H-HYDRATE DEHYDRATASE"/>
    <property type="match status" value="1"/>
</dbReference>
<organism evidence="8 9">
    <name type="scientific">Anaerohalosphaera lusitana</name>
    <dbReference type="NCBI Taxonomy" id="1936003"/>
    <lineage>
        <taxon>Bacteria</taxon>
        <taxon>Pseudomonadati</taxon>
        <taxon>Planctomycetota</taxon>
        <taxon>Phycisphaerae</taxon>
        <taxon>Sedimentisphaerales</taxon>
        <taxon>Anaerohalosphaeraceae</taxon>
        <taxon>Anaerohalosphaera</taxon>
    </lineage>
</organism>
<keyword evidence="9" id="KW-1185">Reference proteome</keyword>
<dbReference type="EMBL" id="CP019791">
    <property type="protein sequence ID" value="AQT70166.1"/>
    <property type="molecule type" value="Genomic_DNA"/>
</dbReference>
<proteinExistence type="inferred from homology"/>
<feature type="binding site" evidence="6">
    <location>
        <position position="225"/>
    </location>
    <ligand>
        <name>(6S)-NADPHX</name>
        <dbReference type="ChEBI" id="CHEBI:64076"/>
    </ligand>
</feature>
<evidence type="ECO:0000313" key="9">
    <source>
        <dbReference type="Proteomes" id="UP000189674"/>
    </source>
</evidence>
<dbReference type="InterPro" id="IPR029056">
    <property type="entry name" value="Ribokinase-like"/>
</dbReference>
<comment type="catalytic activity">
    <reaction evidence="6">
        <text>(6S)-NADPHX + ADP = AMP + phosphate + NADPH + H(+)</text>
        <dbReference type="Rhea" id="RHEA:32235"/>
        <dbReference type="ChEBI" id="CHEBI:15378"/>
        <dbReference type="ChEBI" id="CHEBI:43474"/>
        <dbReference type="ChEBI" id="CHEBI:57783"/>
        <dbReference type="ChEBI" id="CHEBI:64076"/>
        <dbReference type="ChEBI" id="CHEBI:456215"/>
        <dbReference type="ChEBI" id="CHEBI:456216"/>
        <dbReference type="EC" id="4.2.1.136"/>
    </reaction>
</comment>
<dbReference type="Proteomes" id="UP000189674">
    <property type="component" value="Chromosome"/>
</dbReference>
<name>A0A1U9NRL1_9BACT</name>
<comment type="catalytic activity">
    <reaction evidence="6">
        <text>(6S)-NADHX + ADP = AMP + phosphate + NADH + H(+)</text>
        <dbReference type="Rhea" id="RHEA:32223"/>
        <dbReference type="ChEBI" id="CHEBI:15378"/>
        <dbReference type="ChEBI" id="CHEBI:43474"/>
        <dbReference type="ChEBI" id="CHEBI:57945"/>
        <dbReference type="ChEBI" id="CHEBI:64074"/>
        <dbReference type="ChEBI" id="CHEBI:456215"/>
        <dbReference type="ChEBI" id="CHEBI:456216"/>
        <dbReference type="EC" id="4.2.1.136"/>
    </reaction>
</comment>
<reference evidence="9" key="1">
    <citation type="submission" date="2017-02" db="EMBL/GenBank/DDBJ databases">
        <title>Comparative genomics and description of representatives of a novel lineage of planctomycetes thriving in anoxic sediments.</title>
        <authorList>
            <person name="Spring S."/>
            <person name="Bunk B."/>
            <person name="Sproer C."/>
        </authorList>
    </citation>
    <scope>NUCLEOTIDE SEQUENCE [LARGE SCALE GENOMIC DNA]</scope>
    <source>
        <strain evidence="9">ST-NAGAB-D1</strain>
    </source>
</reference>
<dbReference type="HAMAP" id="MF_01965">
    <property type="entry name" value="NADHX_dehydratase"/>
    <property type="match status" value="1"/>
</dbReference>
<comment type="subunit">
    <text evidence="6">Homotetramer.</text>
</comment>
<dbReference type="GO" id="GO:0005524">
    <property type="term" value="F:ATP binding"/>
    <property type="evidence" value="ECO:0007669"/>
    <property type="project" value="UniProtKB-KW"/>
</dbReference>
<feature type="domain" description="YjeF C-terminal" evidence="7">
    <location>
        <begin position="2"/>
        <end position="284"/>
    </location>
</feature>
<dbReference type="PROSITE" id="PS01050">
    <property type="entry name" value="YJEF_C_2"/>
    <property type="match status" value="1"/>
</dbReference>
<dbReference type="InterPro" id="IPR017953">
    <property type="entry name" value="Carbohydrate_kinase_pred_CS"/>
</dbReference>
<dbReference type="GO" id="GO:0046496">
    <property type="term" value="P:nicotinamide nucleotide metabolic process"/>
    <property type="evidence" value="ECO:0007669"/>
    <property type="project" value="UniProtKB-UniRule"/>
</dbReference>
<dbReference type="AlphaFoldDB" id="A0A1U9NRL1"/>
<dbReference type="SUPFAM" id="SSF53613">
    <property type="entry name" value="Ribokinase-like"/>
    <property type="match status" value="1"/>
</dbReference>
<dbReference type="STRING" id="1936003.STSP2_03371"/>
<keyword evidence="4 6" id="KW-0520">NAD</keyword>
<sequence>MQEIKTLPTLKPRAQDSHKGTFGRVLVAGGSWGMSGAPAMTALSALRSGAGLVKVACPDSVLPTIASISPCYTTLSLADDDGAMAGEAVGPLLAETEQNDVIAFGPGVTTARGVRDCLTALLREKDLKIVLDADGLNCLAKIHSRHEKVSASAVLTPHPGEMKRLWKALVREDQPADRIEQAAKLASSTGTVVTLKGAGTVVSDGERYYVNETGNPGMSTGGTGDVLTGIIAALIGQGLDNFDASVLGVHLHGLAGDIAAERTGQISLIATDVIDALPQAFRKIQS</sequence>
<keyword evidence="1 6" id="KW-0547">Nucleotide-binding</keyword>
<comment type="similarity">
    <text evidence="6">Belongs to the NnrD/CARKD family.</text>
</comment>
<dbReference type="EC" id="4.2.1.136" evidence="6"/>
<evidence type="ECO:0000256" key="5">
    <source>
        <dbReference type="ARBA" id="ARBA00023239"/>
    </source>
</evidence>
<evidence type="ECO:0000256" key="3">
    <source>
        <dbReference type="ARBA" id="ARBA00022857"/>
    </source>
</evidence>
<keyword evidence="5 6" id="KW-0456">Lyase</keyword>
<dbReference type="GO" id="GO:0110051">
    <property type="term" value="P:metabolite repair"/>
    <property type="evidence" value="ECO:0007669"/>
    <property type="project" value="TreeGrafter"/>
</dbReference>
<comment type="cofactor">
    <cofactor evidence="6">
        <name>Mg(2+)</name>
        <dbReference type="ChEBI" id="CHEBI:18420"/>
    </cofactor>
</comment>
<dbReference type="CDD" id="cd01171">
    <property type="entry name" value="YXKO-related"/>
    <property type="match status" value="1"/>
</dbReference>
<feature type="binding site" evidence="6">
    <location>
        <position position="224"/>
    </location>
    <ligand>
        <name>AMP</name>
        <dbReference type="ChEBI" id="CHEBI:456215"/>
    </ligand>
</feature>
<dbReference type="GO" id="GO:0052855">
    <property type="term" value="F:ADP-dependent NAD(P)H-hydrate dehydratase activity"/>
    <property type="evidence" value="ECO:0007669"/>
    <property type="project" value="UniProtKB-UniRule"/>
</dbReference>
<dbReference type="Pfam" id="PF01256">
    <property type="entry name" value="Carb_kinase"/>
    <property type="match status" value="1"/>
</dbReference>
<evidence type="ECO:0000259" key="7">
    <source>
        <dbReference type="PROSITE" id="PS51383"/>
    </source>
</evidence>
<dbReference type="OrthoDB" id="9806925at2"/>
<dbReference type="Gene3D" id="3.40.1190.20">
    <property type="match status" value="1"/>
</dbReference>
<dbReference type="RefSeq" id="WP_146663776.1">
    <property type="nucleotide sequence ID" value="NZ_CP019791.1"/>
</dbReference>
<evidence type="ECO:0000313" key="8">
    <source>
        <dbReference type="EMBL" id="AQT70166.1"/>
    </source>
</evidence>
<gene>
    <name evidence="8" type="primary">nnr_2</name>
    <name evidence="6" type="synonym">nnrD</name>
    <name evidence="8" type="ORF">STSP2_03371</name>
</gene>
<evidence type="ECO:0000256" key="6">
    <source>
        <dbReference type="HAMAP-Rule" id="MF_01965"/>
    </source>
</evidence>
<keyword evidence="3 6" id="KW-0521">NADP</keyword>
<evidence type="ECO:0000256" key="4">
    <source>
        <dbReference type="ARBA" id="ARBA00023027"/>
    </source>
</evidence>
<dbReference type="InterPro" id="IPR000631">
    <property type="entry name" value="CARKD"/>
</dbReference>
<feature type="binding site" evidence="6">
    <location>
        <position position="37"/>
    </location>
    <ligand>
        <name>(6S)-NADPHX</name>
        <dbReference type="ChEBI" id="CHEBI:64076"/>
    </ligand>
</feature>
<dbReference type="GO" id="GO:0052856">
    <property type="term" value="F:NAD(P)HX epimerase activity"/>
    <property type="evidence" value="ECO:0007669"/>
    <property type="project" value="TreeGrafter"/>
</dbReference>
<evidence type="ECO:0000256" key="2">
    <source>
        <dbReference type="ARBA" id="ARBA00022840"/>
    </source>
</evidence>
<dbReference type="KEGG" id="alus:STSP2_03371"/>
<keyword evidence="2 6" id="KW-0067">ATP-binding</keyword>
<feature type="binding site" evidence="6">
    <location>
        <begin position="196"/>
        <end position="200"/>
    </location>
    <ligand>
        <name>AMP</name>
        <dbReference type="ChEBI" id="CHEBI:456215"/>
    </ligand>
</feature>
<feature type="binding site" evidence="6">
    <location>
        <position position="158"/>
    </location>
    <ligand>
        <name>(6S)-NADPHX</name>
        <dbReference type="ChEBI" id="CHEBI:64076"/>
    </ligand>
</feature>
<dbReference type="PROSITE" id="PS51383">
    <property type="entry name" value="YJEF_C_3"/>
    <property type="match status" value="1"/>
</dbReference>
<dbReference type="PANTHER" id="PTHR12592">
    <property type="entry name" value="ATP-DEPENDENT (S)-NAD(P)H-HYDRATE DEHYDRATASE FAMILY MEMBER"/>
    <property type="match status" value="1"/>
</dbReference>
<dbReference type="NCBIfam" id="TIGR00196">
    <property type="entry name" value="yjeF_cterm"/>
    <property type="match status" value="1"/>
</dbReference>
<comment type="function">
    <text evidence="6">Catalyzes the dehydration of the S-form of NAD(P)HX at the expense of ADP, which is converted to AMP. Together with NAD(P)HX epimerase, which catalyzes the epimerization of the S- and R-forms, the enzyme allows the repair of both epimers of NAD(P)HX, a damaged form of NAD(P)H that is a result of enzymatic or heat-dependent hydration.</text>
</comment>
<feature type="binding site" evidence="6">
    <location>
        <position position="107"/>
    </location>
    <ligand>
        <name>(6S)-NADPHX</name>
        <dbReference type="ChEBI" id="CHEBI:64076"/>
    </ligand>
</feature>
<protein>
    <recommendedName>
        <fullName evidence="6">ADP-dependent (S)-NAD(P)H-hydrate dehydratase</fullName>
        <ecNumber evidence="6">4.2.1.136</ecNumber>
    </recommendedName>
    <alternativeName>
        <fullName evidence="6">ADP-dependent NAD(P)HX dehydratase</fullName>
    </alternativeName>
</protein>
<accession>A0A1U9NRL1</accession>
<evidence type="ECO:0000256" key="1">
    <source>
        <dbReference type="ARBA" id="ARBA00022741"/>
    </source>
</evidence>